<keyword evidence="1" id="KW-0472">Membrane</keyword>
<keyword evidence="1" id="KW-1133">Transmembrane helix</keyword>
<feature type="transmembrane region" description="Helical" evidence="1">
    <location>
        <begin position="64"/>
        <end position="82"/>
    </location>
</feature>
<feature type="transmembrane region" description="Helical" evidence="1">
    <location>
        <begin position="145"/>
        <end position="162"/>
    </location>
</feature>
<feature type="transmembrane region" description="Helical" evidence="1">
    <location>
        <begin position="33"/>
        <end position="52"/>
    </location>
</feature>
<evidence type="ECO:0000256" key="1">
    <source>
        <dbReference type="SAM" id="Phobius"/>
    </source>
</evidence>
<feature type="transmembrane region" description="Helical" evidence="1">
    <location>
        <begin position="168"/>
        <end position="187"/>
    </location>
</feature>
<accession>A0A644XRJ1</accession>
<gene>
    <name evidence="2" type="ORF">SDC9_64939</name>
</gene>
<feature type="transmembrane region" description="Helical" evidence="1">
    <location>
        <begin position="119"/>
        <end position="140"/>
    </location>
</feature>
<dbReference type="AlphaFoldDB" id="A0A644XRJ1"/>
<proteinExistence type="predicted"/>
<name>A0A644XRJ1_9ZZZZ</name>
<feature type="transmembrane region" description="Helical" evidence="1">
    <location>
        <begin position="94"/>
        <end position="113"/>
    </location>
</feature>
<protein>
    <submittedName>
        <fullName evidence="2">Uncharacterized protein</fullName>
    </submittedName>
</protein>
<reference evidence="2" key="1">
    <citation type="submission" date="2019-08" db="EMBL/GenBank/DDBJ databases">
        <authorList>
            <person name="Kucharzyk K."/>
            <person name="Murdoch R.W."/>
            <person name="Higgins S."/>
            <person name="Loffler F."/>
        </authorList>
    </citation>
    <scope>NUCLEOTIDE SEQUENCE</scope>
</reference>
<keyword evidence="1" id="KW-0812">Transmembrane</keyword>
<organism evidence="2">
    <name type="scientific">bioreactor metagenome</name>
    <dbReference type="NCBI Taxonomy" id="1076179"/>
    <lineage>
        <taxon>unclassified sequences</taxon>
        <taxon>metagenomes</taxon>
        <taxon>ecological metagenomes</taxon>
    </lineage>
</organism>
<dbReference type="EMBL" id="VSSQ01003000">
    <property type="protein sequence ID" value="MPM18527.1"/>
    <property type="molecule type" value="Genomic_DNA"/>
</dbReference>
<evidence type="ECO:0000313" key="2">
    <source>
        <dbReference type="EMBL" id="MPM18527.1"/>
    </source>
</evidence>
<comment type="caution">
    <text evidence="2">The sequence shown here is derived from an EMBL/GenBank/DDBJ whole genome shotgun (WGS) entry which is preliminary data.</text>
</comment>
<sequence length="194" mass="22138">MDEREINSDESFDLIVKMIHNVRTNIRAKINSSILLVWGYVSAFMAIVIFFIKTSPINFRYSSLLWLIIPFICYPLSVYLAKKEKVPEKTFLDRLINYITILFIFICGTIPFTTIGIEIPIFFIEGLLLSMWVIIIGLLVKCNSVIWGGIIGIILSHTLLLIDDPNFQILAFAIILTIVIIIPAHLFQSSISKK</sequence>